<evidence type="ECO:0000313" key="13">
    <source>
        <dbReference type="EMBL" id="MBI3014105.1"/>
    </source>
</evidence>
<dbReference type="SUPFAM" id="SSF50156">
    <property type="entry name" value="PDZ domain-like"/>
    <property type="match status" value="1"/>
</dbReference>
<dbReference type="Gene3D" id="2.30.42.10">
    <property type="match status" value="1"/>
</dbReference>
<accession>A0A932GNI8</accession>
<evidence type="ECO:0000256" key="10">
    <source>
        <dbReference type="ARBA" id="ARBA00023136"/>
    </source>
</evidence>
<dbReference type="GO" id="GO:0006508">
    <property type="term" value="P:proteolysis"/>
    <property type="evidence" value="ECO:0007669"/>
    <property type="project" value="UniProtKB-KW"/>
</dbReference>
<keyword evidence="6 11" id="KW-0378">Hydrolase</keyword>
<feature type="domain" description="PDZ" evidence="12">
    <location>
        <begin position="109"/>
        <end position="179"/>
    </location>
</feature>
<evidence type="ECO:0000256" key="3">
    <source>
        <dbReference type="ARBA" id="ARBA00007931"/>
    </source>
</evidence>
<comment type="cofactor">
    <cofactor evidence="1 11">
        <name>Zn(2+)</name>
        <dbReference type="ChEBI" id="CHEBI:29105"/>
    </cofactor>
</comment>
<dbReference type="PANTHER" id="PTHR42837">
    <property type="entry name" value="REGULATOR OF SIGMA-E PROTEASE RSEP"/>
    <property type="match status" value="1"/>
</dbReference>
<protein>
    <recommendedName>
        <fullName evidence="11">Zinc metalloprotease</fullName>
        <ecNumber evidence="11">3.4.24.-</ecNumber>
    </recommendedName>
</protein>
<dbReference type="InterPro" id="IPR001478">
    <property type="entry name" value="PDZ"/>
</dbReference>
<organism evidence="13 14">
    <name type="scientific">Tectimicrobiota bacterium</name>
    <dbReference type="NCBI Taxonomy" id="2528274"/>
    <lineage>
        <taxon>Bacteria</taxon>
        <taxon>Pseudomonadati</taxon>
        <taxon>Nitrospinota/Tectimicrobiota group</taxon>
        <taxon>Candidatus Tectimicrobiota</taxon>
    </lineage>
</organism>
<dbReference type="GO" id="GO:0046872">
    <property type="term" value="F:metal ion binding"/>
    <property type="evidence" value="ECO:0007669"/>
    <property type="project" value="UniProtKB-KW"/>
</dbReference>
<feature type="transmembrane region" description="Helical" evidence="11">
    <location>
        <begin position="324"/>
        <end position="342"/>
    </location>
</feature>
<dbReference type="GO" id="GO:0016020">
    <property type="term" value="C:membrane"/>
    <property type="evidence" value="ECO:0007669"/>
    <property type="project" value="UniProtKB-SubCell"/>
</dbReference>
<comment type="similarity">
    <text evidence="3 11">Belongs to the peptidase M50B family.</text>
</comment>
<evidence type="ECO:0000256" key="5">
    <source>
        <dbReference type="ARBA" id="ARBA00022692"/>
    </source>
</evidence>
<dbReference type="InterPro" id="IPR036034">
    <property type="entry name" value="PDZ_sf"/>
</dbReference>
<keyword evidence="4" id="KW-0645">Protease</keyword>
<dbReference type="EMBL" id="JACPSX010000055">
    <property type="protein sequence ID" value="MBI3014105.1"/>
    <property type="molecule type" value="Genomic_DNA"/>
</dbReference>
<dbReference type="CDD" id="cd06163">
    <property type="entry name" value="S2P-M50_PDZ_RseP-like"/>
    <property type="match status" value="1"/>
</dbReference>
<name>A0A932GNI8_UNCTE</name>
<dbReference type="InterPro" id="IPR004387">
    <property type="entry name" value="Pept_M50_Zn"/>
</dbReference>
<evidence type="ECO:0000259" key="12">
    <source>
        <dbReference type="SMART" id="SM00228"/>
    </source>
</evidence>
<dbReference type="Proteomes" id="UP000741360">
    <property type="component" value="Unassembled WGS sequence"/>
</dbReference>
<feature type="transmembrane region" description="Helical" evidence="11">
    <location>
        <begin position="272"/>
        <end position="290"/>
    </location>
</feature>
<dbReference type="EC" id="3.4.24.-" evidence="11"/>
<keyword evidence="11" id="KW-0479">Metal-binding</keyword>
<keyword evidence="9 11" id="KW-0482">Metalloprotease</keyword>
<dbReference type="GO" id="GO:0004222">
    <property type="term" value="F:metalloendopeptidase activity"/>
    <property type="evidence" value="ECO:0007669"/>
    <property type="project" value="InterPro"/>
</dbReference>
<evidence type="ECO:0000256" key="4">
    <source>
        <dbReference type="ARBA" id="ARBA00022670"/>
    </source>
</evidence>
<reference evidence="13" key="1">
    <citation type="submission" date="2020-07" db="EMBL/GenBank/DDBJ databases">
        <title>Huge and variable diversity of episymbiotic CPR bacteria and DPANN archaea in groundwater ecosystems.</title>
        <authorList>
            <person name="He C.Y."/>
            <person name="Keren R."/>
            <person name="Whittaker M."/>
            <person name="Farag I.F."/>
            <person name="Doudna J."/>
            <person name="Cate J.H.D."/>
            <person name="Banfield J.F."/>
        </authorList>
    </citation>
    <scope>NUCLEOTIDE SEQUENCE</scope>
    <source>
        <strain evidence="13">NC_groundwater_717_Ag_S-0.2um_59_8</strain>
    </source>
</reference>
<dbReference type="Pfam" id="PF17820">
    <property type="entry name" value="PDZ_6"/>
    <property type="match status" value="1"/>
</dbReference>
<dbReference type="SMART" id="SM00228">
    <property type="entry name" value="PDZ"/>
    <property type="match status" value="1"/>
</dbReference>
<evidence type="ECO:0000256" key="1">
    <source>
        <dbReference type="ARBA" id="ARBA00001947"/>
    </source>
</evidence>
<comment type="caution">
    <text evidence="13">The sequence shown here is derived from an EMBL/GenBank/DDBJ whole genome shotgun (WGS) entry which is preliminary data.</text>
</comment>
<comment type="subcellular location">
    <subcellularLocation>
        <location evidence="2">Membrane</location>
        <topology evidence="2">Multi-pass membrane protein</topology>
    </subcellularLocation>
</comment>
<keyword evidence="5 11" id="KW-0812">Transmembrane</keyword>
<evidence type="ECO:0000256" key="7">
    <source>
        <dbReference type="ARBA" id="ARBA00022833"/>
    </source>
</evidence>
<dbReference type="CDD" id="cd23081">
    <property type="entry name" value="cpPDZ_EcRseP-like"/>
    <property type="match status" value="1"/>
</dbReference>
<evidence type="ECO:0000256" key="6">
    <source>
        <dbReference type="ARBA" id="ARBA00022801"/>
    </source>
</evidence>
<dbReference type="AlphaFoldDB" id="A0A932GNI8"/>
<dbReference type="InterPro" id="IPR041489">
    <property type="entry name" value="PDZ_6"/>
</dbReference>
<proteinExistence type="inferred from homology"/>
<dbReference type="Pfam" id="PF02163">
    <property type="entry name" value="Peptidase_M50"/>
    <property type="match status" value="1"/>
</dbReference>
<gene>
    <name evidence="13" type="primary">rseP</name>
    <name evidence="13" type="ORF">HYY65_03345</name>
</gene>
<keyword evidence="8 11" id="KW-1133">Transmembrane helix</keyword>
<dbReference type="InterPro" id="IPR008915">
    <property type="entry name" value="Peptidase_M50"/>
</dbReference>
<evidence type="ECO:0000313" key="14">
    <source>
        <dbReference type="Proteomes" id="UP000741360"/>
    </source>
</evidence>
<dbReference type="NCBIfam" id="TIGR00054">
    <property type="entry name" value="RIP metalloprotease RseP"/>
    <property type="match status" value="1"/>
</dbReference>
<dbReference type="PANTHER" id="PTHR42837:SF2">
    <property type="entry name" value="MEMBRANE METALLOPROTEASE ARASP2, CHLOROPLASTIC-RELATED"/>
    <property type="match status" value="1"/>
</dbReference>
<evidence type="ECO:0000256" key="9">
    <source>
        <dbReference type="ARBA" id="ARBA00023049"/>
    </source>
</evidence>
<evidence type="ECO:0000256" key="2">
    <source>
        <dbReference type="ARBA" id="ARBA00004141"/>
    </source>
</evidence>
<evidence type="ECO:0000256" key="8">
    <source>
        <dbReference type="ARBA" id="ARBA00022989"/>
    </source>
</evidence>
<keyword evidence="10 11" id="KW-0472">Membrane</keyword>
<feature type="transmembrane region" description="Helical" evidence="11">
    <location>
        <begin position="92"/>
        <end position="116"/>
    </location>
</feature>
<evidence type="ECO:0000256" key="11">
    <source>
        <dbReference type="RuleBase" id="RU362031"/>
    </source>
</evidence>
<sequence length="354" mass="38257">MTTILSAVLALGILIFVHELGHFLVARRLGVGVEKFSLGFGPKLLATRRGETEYRISAVPLGGYVKLAGENPDEECADPKKSFSEKPVWTRIAIVLAGPIFNLLFAAVLYVTVFMVGVPVLTTEIRGVAPGSSAMQAGLQKGDRIVAVGNIPVQEWEELADVIHRSAGKSLDFKVRRGENEFHVPITPRADSVKNIFGEEIVVGRIGIEAGGKFVTKRYNPLAALGKGLERTWVIIKLTVQSIVKIISRVIPASTIGGPILIFQMAGETARLGLISLVHFVALLSINLGILNLLPIPVLDGGHIAFFALEAIKGKPISLRKREVAQQVGLVLLISLMVFAFYNDLVRLFLGSAQ</sequence>
<keyword evidence="7 11" id="KW-0862">Zinc</keyword>